<feature type="signal peptide" evidence="1">
    <location>
        <begin position="1"/>
        <end position="33"/>
    </location>
</feature>
<dbReference type="AlphaFoldDB" id="A0AAD9MUN4"/>
<reference evidence="2" key="1">
    <citation type="journal article" date="2023" name="Mol. Biol. Evol.">
        <title>Third-Generation Sequencing Reveals the Adaptive Role of the Epigenome in Three Deep-Sea Polychaetes.</title>
        <authorList>
            <person name="Perez M."/>
            <person name="Aroh O."/>
            <person name="Sun Y."/>
            <person name="Lan Y."/>
            <person name="Juniper S.K."/>
            <person name="Young C.R."/>
            <person name="Angers B."/>
            <person name="Qian P.Y."/>
        </authorList>
    </citation>
    <scope>NUCLEOTIDE SEQUENCE</scope>
    <source>
        <strain evidence="2">R07B-5</strain>
    </source>
</reference>
<dbReference type="EMBL" id="JAODUO010004451">
    <property type="protein sequence ID" value="KAK2143634.1"/>
    <property type="molecule type" value="Genomic_DNA"/>
</dbReference>
<evidence type="ECO:0000313" key="3">
    <source>
        <dbReference type="EMBL" id="KAK2143635.1"/>
    </source>
</evidence>
<dbReference type="EMBL" id="JAODUO010004451">
    <property type="protein sequence ID" value="KAK2143635.1"/>
    <property type="molecule type" value="Genomic_DNA"/>
</dbReference>
<evidence type="ECO:0000256" key="1">
    <source>
        <dbReference type="SAM" id="SignalP"/>
    </source>
</evidence>
<protein>
    <submittedName>
        <fullName evidence="2">Uncharacterized protein</fullName>
    </submittedName>
</protein>
<proteinExistence type="predicted"/>
<organism evidence="2 4">
    <name type="scientific">Ridgeia piscesae</name>
    <name type="common">Tubeworm</name>
    <dbReference type="NCBI Taxonomy" id="27915"/>
    <lineage>
        <taxon>Eukaryota</taxon>
        <taxon>Metazoa</taxon>
        <taxon>Spiralia</taxon>
        <taxon>Lophotrochozoa</taxon>
        <taxon>Annelida</taxon>
        <taxon>Polychaeta</taxon>
        <taxon>Sedentaria</taxon>
        <taxon>Canalipalpata</taxon>
        <taxon>Sabellida</taxon>
        <taxon>Siboglinidae</taxon>
        <taxon>Ridgeia</taxon>
    </lineage>
</organism>
<feature type="chain" id="PRO_5042442529" evidence="1">
    <location>
        <begin position="34"/>
        <end position="115"/>
    </location>
</feature>
<keyword evidence="4" id="KW-1185">Reference proteome</keyword>
<gene>
    <name evidence="3" type="ORF">NP493_4447g00005</name>
    <name evidence="2" type="ORF">NP493_4447g00006</name>
</gene>
<evidence type="ECO:0000313" key="4">
    <source>
        <dbReference type="Proteomes" id="UP001209878"/>
    </source>
</evidence>
<accession>A0AAD9MUN4</accession>
<sequence length="115" mass="13034">MSDGERSRCRVRHLAGSLFVALLFFALADVVTAARDSGEKRRSIPILENVNYPLTGFKRMSSLPLKDQPNLSAGKYRHVIRGSRKAFAVTKSKYLKVRCSYVTVTVRRNLIDNEF</sequence>
<comment type="caution">
    <text evidence="2">The sequence shown here is derived from an EMBL/GenBank/DDBJ whole genome shotgun (WGS) entry which is preliminary data.</text>
</comment>
<keyword evidence="1" id="KW-0732">Signal</keyword>
<dbReference type="Proteomes" id="UP001209878">
    <property type="component" value="Unassembled WGS sequence"/>
</dbReference>
<name>A0AAD9MUN4_RIDPI</name>
<evidence type="ECO:0000313" key="2">
    <source>
        <dbReference type="EMBL" id="KAK2143634.1"/>
    </source>
</evidence>